<evidence type="ECO:0000256" key="1">
    <source>
        <dbReference type="SAM" id="SignalP"/>
    </source>
</evidence>
<dbReference type="EMBL" id="JACSOD020000362">
    <property type="protein sequence ID" value="MBM6498014.1"/>
    <property type="molecule type" value="Genomic_DNA"/>
</dbReference>
<gene>
    <name evidence="2" type="ORF">H9X54_001690</name>
</gene>
<evidence type="ECO:0000313" key="3">
    <source>
        <dbReference type="Proteomes" id="UP000759529"/>
    </source>
</evidence>
<keyword evidence="3" id="KW-1185">Reference proteome</keyword>
<keyword evidence="1" id="KW-0732">Signal</keyword>
<dbReference type="Proteomes" id="UP000759529">
    <property type="component" value="Unassembled WGS sequence"/>
</dbReference>
<dbReference type="RefSeq" id="WP_187658717.1">
    <property type="nucleotide sequence ID" value="NZ_JACSOD020000362.1"/>
</dbReference>
<organism evidence="2 3">
    <name type="scientific">Flavobacterium macrobrachii</name>
    <dbReference type="NCBI Taxonomy" id="591204"/>
    <lineage>
        <taxon>Bacteria</taxon>
        <taxon>Pseudomonadati</taxon>
        <taxon>Bacteroidota</taxon>
        <taxon>Flavobacteriia</taxon>
        <taxon>Flavobacteriales</taxon>
        <taxon>Flavobacteriaceae</taxon>
        <taxon>Flavobacterium</taxon>
    </lineage>
</organism>
<comment type="caution">
    <text evidence="2">The sequence shown here is derived from an EMBL/GenBank/DDBJ whole genome shotgun (WGS) entry which is preliminary data.</text>
</comment>
<name>A0ABS2CTY5_9FLAO</name>
<proteinExistence type="predicted"/>
<feature type="chain" id="PRO_5046817276" description="Transporter" evidence="1">
    <location>
        <begin position="24"/>
        <end position="304"/>
    </location>
</feature>
<accession>A0ABS2CTY5</accession>
<evidence type="ECO:0000313" key="2">
    <source>
        <dbReference type="EMBL" id="MBM6498014.1"/>
    </source>
</evidence>
<reference evidence="2 3" key="1">
    <citation type="submission" date="2021-02" db="EMBL/GenBank/DDBJ databases">
        <authorList>
            <person name="Jung H.S."/>
            <person name="Chun B.H."/>
            <person name="Jeon C.O."/>
        </authorList>
    </citation>
    <scope>NUCLEOTIDE SEQUENCE [LARGE SCALE GENOMIC DNA]</scope>
    <source>
        <strain evidence="2 3">LMG 25203</strain>
    </source>
</reference>
<evidence type="ECO:0008006" key="4">
    <source>
        <dbReference type="Google" id="ProtNLM"/>
    </source>
</evidence>
<feature type="signal peptide" evidence="1">
    <location>
        <begin position="1"/>
        <end position="23"/>
    </location>
</feature>
<protein>
    <recommendedName>
        <fullName evidence="4">Transporter</fullName>
    </recommendedName>
</protein>
<sequence>MTKFKFILLAITLFYLVTNYSYGQGCSDAGFCTINSFKPNSTDSTEVFNNQFKVGAFYGNADNSISVYGNYLEYNRQLSEKFGLDVKLTTLAQNGNGISAFGLSDIFVNANFKASEKVKFTLGAKIPLSNASKTYDKLPLPMDYQASLGTFDLIFGIGYEIKKIQLIAAIQQPLTQNDNQFIATNYPINSELRTFQSTNKFERSGDVLLRVSYPINITSKLKLTPSILPIYHLSNDKYTDEFNVENEIVGSQGLTLNGNAYLDYEINSKNIIQLNLGMPFIVRDSRPDGLTRSFIANIEYRIKF</sequence>